<organism evidence="5 6">
    <name type="scientific">Podospora bellae-mahoneyi</name>
    <dbReference type="NCBI Taxonomy" id="2093777"/>
    <lineage>
        <taxon>Eukaryota</taxon>
        <taxon>Fungi</taxon>
        <taxon>Dikarya</taxon>
        <taxon>Ascomycota</taxon>
        <taxon>Pezizomycotina</taxon>
        <taxon>Sordariomycetes</taxon>
        <taxon>Sordariomycetidae</taxon>
        <taxon>Sordariales</taxon>
        <taxon>Podosporaceae</taxon>
        <taxon>Podospora</taxon>
    </lineage>
</organism>
<dbReference type="InterPro" id="IPR046529">
    <property type="entry name" value="DUF6594"/>
</dbReference>
<dbReference type="GeneID" id="87901368"/>
<gene>
    <name evidence="5" type="ORF">QC761_703070</name>
</gene>
<name>A0ABR0F504_9PEZI</name>
<feature type="coiled-coil region" evidence="1">
    <location>
        <begin position="105"/>
        <end position="132"/>
    </location>
</feature>
<dbReference type="Proteomes" id="UP001322138">
    <property type="component" value="Unassembled WGS sequence"/>
</dbReference>
<dbReference type="Pfam" id="PF20237">
    <property type="entry name" value="DUF6594"/>
    <property type="match status" value="1"/>
</dbReference>
<evidence type="ECO:0000256" key="1">
    <source>
        <dbReference type="SAM" id="Coils"/>
    </source>
</evidence>
<evidence type="ECO:0000259" key="4">
    <source>
        <dbReference type="Pfam" id="PF20237"/>
    </source>
</evidence>
<dbReference type="PANTHER" id="PTHR34502:SF4">
    <property type="entry name" value="DUF6594 DOMAIN-CONTAINING PROTEIN"/>
    <property type="match status" value="1"/>
</dbReference>
<comment type="caution">
    <text evidence="5">The sequence shown here is derived from an EMBL/GenBank/DDBJ whole genome shotgun (WGS) entry which is preliminary data.</text>
</comment>
<keyword evidence="3" id="KW-1133">Transmembrane helix</keyword>
<feature type="transmembrane region" description="Helical" evidence="3">
    <location>
        <begin position="281"/>
        <end position="305"/>
    </location>
</feature>
<proteinExistence type="predicted"/>
<keyword evidence="3" id="KW-0812">Transmembrane</keyword>
<dbReference type="RefSeq" id="XP_062727924.1">
    <property type="nucleotide sequence ID" value="XM_062881886.1"/>
</dbReference>
<evidence type="ECO:0000256" key="3">
    <source>
        <dbReference type="SAM" id="Phobius"/>
    </source>
</evidence>
<dbReference type="PANTHER" id="PTHR34502">
    <property type="entry name" value="DUF6594 DOMAIN-CONTAINING PROTEIN-RELATED"/>
    <property type="match status" value="1"/>
</dbReference>
<keyword evidence="3" id="KW-0472">Membrane</keyword>
<protein>
    <recommendedName>
        <fullName evidence="4">DUF6594 domain-containing protein</fullName>
    </recommendedName>
</protein>
<accession>A0ABR0F504</accession>
<evidence type="ECO:0000313" key="6">
    <source>
        <dbReference type="Proteomes" id="UP001322138"/>
    </source>
</evidence>
<feature type="region of interest" description="Disordered" evidence="2">
    <location>
        <begin position="246"/>
        <end position="269"/>
    </location>
</feature>
<evidence type="ECO:0000256" key="2">
    <source>
        <dbReference type="SAM" id="MobiDB-lite"/>
    </source>
</evidence>
<feature type="domain" description="DUF6594" evidence="4">
    <location>
        <begin position="78"/>
        <end position="302"/>
    </location>
</feature>
<reference evidence="5 6" key="1">
    <citation type="journal article" date="2023" name="bioRxiv">
        <title>High-quality genome assemblies of four members of thePodospora anserinaspecies complex.</title>
        <authorList>
            <person name="Ament-Velasquez S.L."/>
            <person name="Vogan A.A."/>
            <person name="Wallerman O."/>
            <person name="Hartmann F."/>
            <person name="Gautier V."/>
            <person name="Silar P."/>
            <person name="Giraud T."/>
            <person name="Johannesson H."/>
        </authorList>
    </citation>
    <scope>NUCLEOTIDE SEQUENCE [LARGE SCALE GENOMIC DNA]</scope>
    <source>
        <strain evidence="5 6">CBS 112042</strain>
    </source>
</reference>
<keyword evidence="6" id="KW-1185">Reference proteome</keyword>
<evidence type="ECO:0000313" key="5">
    <source>
        <dbReference type="EMBL" id="KAK4638948.1"/>
    </source>
</evidence>
<keyword evidence="1" id="KW-0175">Coiled coil</keyword>
<sequence length="358" mass="40452">MMDSPLYPPTLSEMEEPDWLDLAANASAENQCPVNSCKAPSSLAPPPPPPVASLITTVKPASHSSTLIQEKPWKHEGYQAYCKLLASESDLFIARRFKSLNVRVALRMQDEVSRLEEQLLHVEKESREHKDVDNGTFRQDMVTERSQLLDQISTSLYRYNKFIIQQTALLNYPTVSLWDIKNLKTWHKNHDNQAISQEEMAYLDHTEDLIPLAPRDKTPLRRAMDKFLFLRTLPFWRDKARNNTRDIEMGRSKDGTSSADQPPDGSETAVNFYSDKTMDHFVSIVTVTSGLVMLVVPIWVLHGIVDALKKTGRHYRFCSCLFILYELCHDTTVFVSPGSNGGVRGGSHGIFAGGILTD</sequence>
<dbReference type="EMBL" id="JAFFGZ010000009">
    <property type="protein sequence ID" value="KAK4638948.1"/>
    <property type="molecule type" value="Genomic_DNA"/>
</dbReference>